<dbReference type="RefSeq" id="XP_019041188.1">
    <property type="nucleotide sequence ID" value="XM_019186089.1"/>
</dbReference>
<dbReference type="NCBIfam" id="TIGR00879">
    <property type="entry name" value="SP"/>
    <property type="match status" value="1"/>
</dbReference>
<accession>A0A1E3P9B5</accession>
<dbReference type="SUPFAM" id="SSF103473">
    <property type="entry name" value="MFS general substrate transporter"/>
    <property type="match status" value="1"/>
</dbReference>
<keyword evidence="7 10" id="KW-0472">Membrane</keyword>
<keyword evidence="5 10" id="KW-0812">Transmembrane</keyword>
<dbReference type="InterPro" id="IPR005829">
    <property type="entry name" value="Sugar_transporter_CS"/>
</dbReference>
<dbReference type="PANTHER" id="PTHR48022">
    <property type="entry name" value="PLASTIDIC GLUCOSE TRANSPORTER 4"/>
    <property type="match status" value="1"/>
</dbReference>
<dbReference type="InterPro" id="IPR020846">
    <property type="entry name" value="MFS_dom"/>
</dbReference>
<evidence type="ECO:0000313" key="12">
    <source>
        <dbReference type="EMBL" id="ODQ61981.1"/>
    </source>
</evidence>
<evidence type="ECO:0000256" key="10">
    <source>
        <dbReference type="SAM" id="Phobius"/>
    </source>
</evidence>
<gene>
    <name evidence="12" type="ORF">WICANDRAFT_87041</name>
</gene>
<feature type="transmembrane region" description="Helical" evidence="10">
    <location>
        <begin position="81"/>
        <end position="101"/>
    </location>
</feature>
<keyword evidence="3 9" id="KW-0813">Transport</keyword>
<feature type="domain" description="Major facilitator superfamily (MFS) profile" evidence="11">
    <location>
        <begin position="29"/>
        <end position="478"/>
    </location>
</feature>
<evidence type="ECO:0000256" key="3">
    <source>
        <dbReference type="ARBA" id="ARBA00022448"/>
    </source>
</evidence>
<dbReference type="AlphaFoldDB" id="A0A1E3P9B5"/>
<dbReference type="STRING" id="683960.A0A1E3P9B5"/>
<dbReference type="InterPro" id="IPR003663">
    <property type="entry name" value="Sugar/inositol_transpt"/>
</dbReference>
<dbReference type="PANTHER" id="PTHR48022:SF17">
    <property type="entry name" value="HEXOSE TRANSPORTER"/>
    <property type="match status" value="1"/>
</dbReference>
<feature type="transmembrane region" description="Helical" evidence="10">
    <location>
        <begin position="384"/>
        <end position="407"/>
    </location>
</feature>
<feature type="transmembrane region" description="Helical" evidence="10">
    <location>
        <begin position="133"/>
        <end position="155"/>
    </location>
</feature>
<dbReference type="PROSITE" id="PS00216">
    <property type="entry name" value="SUGAR_TRANSPORT_1"/>
    <property type="match status" value="1"/>
</dbReference>
<evidence type="ECO:0000256" key="2">
    <source>
        <dbReference type="ARBA" id="ARBA00010992"/>
    </source>
</evidence>
<dbReference type="Gene3D" id="1.20.1250.20">
    <property type="entry name" value="MFS general substrate transporter like domains"/>
    <property type="match status" value="1"/>
</dbReference>
<protein>
    <recommendedName>
        <fullName evidence="11">Major facilitator superfamily (MFS) profile domain-containing protein</fullName>
    </recommendedName>
</protein>
<feature type="transmembrane region" description="Helical" evidence="10">
    <location>
        <begin position="419"/>
        <end position="436"/>
    </location>
</feature>
<dbReference type="GeneID" id="30203335"/>
<feature type="transmembrane region" description="Helical" evidence="10">
    <location>
        <begin position="324"/>
        <end position="345"/>
    </location>
</feature>
<dbReference type="InterPro" id="IPR005828">
    <property type="entry name" value="MFS_sugar_transport-like"/>
</dbReference>
<feature type="transmembrane region" description="Helical" evidence="10">
    <location>
        <begin position="108"/>
        <end position="127"/>
    </location>
</feature>
<reference evidence="12 13" key="1">
    <citation type="journal article" date="2016" name="Proc. Natl. Acad. Sci. U.S.A.">
        <title>Comparative genomics of biotechnologically important yeasts.</title>
        <authorList>
            <person name="Riley R."/>
            <person name="Haridas S."/>
            <person name="Wolfe K.H."/>
            <person name="Lopes M.R."/>
            <person name="Hittinger C.T."/>
            <person name="Goeker M."/>
            <person name="Salamov A.A."/>
            <person name="Wisecaver J.H."/>
            <person name="Long T.M."/>
            <person name="Calvey C.H."/>
            <person name="Aerts A.L."/>
            <person name="Barry K.W."/>
            <person name="Choi C."/>
            <person name="Clum A."/>
            <person name="Coughlan A.Y."/>
            <person name="Deshpande S."/>
            <person name="Douglass A.P."/>
            <person name="Hanson S.J."/>
            <person name="Klenk H.-P."/>
            <person name="LaButti K.M."/>
            <person name="Lapidus A."/>
            <person name="Lindquist E.A."/>
            <person name="Lipzen A.M."/>
            <person name="Meier-Kolthoff J.P."/>
            <person name="Ohm R.A."/>
            <person name="Otillar R.P."/>
            <person name="Pangilinan J.L."/>
            <person name="Peng Y."/>
            <person name="Rokas A."/>
            <person name="Rosa C.A."/>
            <person name="Scheuner C."/>
            <person name="Sibirny A.A."/>
            <person name="Slot J.C."/>
            <person name="Stielow J.B."/>
            <person name="Sun H."/>
            <person name="Kurtzman C.P."/>
            <person name="Blackwell M."/>
            <person name="Grigoriev I.V."/>
            <person name="Jeffries T.W."/>
        </authorList>
    </citation>
    <scope>NUCLEOTIDE SEQUENCE [LARGE SCALE GENOMIC DNA]</scope>
    <source>
        <strain evidence="13">ATCC 58044 / CBS 1984 / NCYC 433 / NRRL Y-366-8</strain>
    </source>
</reference>
<dbReference type="Proteomes" id="UP000094112">
    <property type="component" value="Unassembled WGS sequence"/>
</dbReference>
<dbReference type="Pfam" id="PF00083">
    <property type="entry name" value="Sugar_tr"/>
    <property type="match status" value="1"/>
</dbReference>
<keyword evidence="4" id="KW-0762">Sugar transport</keyword>
<keyword evidence="13" id="KW-1185">Reference proteome</keyword>
<feature type="transmembrane region" description="Helical" evidence="10">
    <location>
        <begin position="201"/>
        <end position="220"/>
    </location>
</feature>
<dbReference type="PROSITE" id="PS00217">
    <property type="entry name" value="SUGAR_TRANSPORT_2"/>
    <property type="match status" value="1"/>
</dbReference>
<evidence type="ECO:0000313" key="13">
    <source>
        <dbReference type="Proteomes" id="UP000094112"/>
    </source>
</evidence>
<evidence type="ECO:0000256" key="8">
    <source>
        <dbReference type="ARBA" id="ARBA00023180"/>
    </source>
</evidence>
<proteinExistence type="inferred from homology"/>
<feature type="transmembrane region" description="Helical" evidence="10">
    <location>
        <begin position="352"/>
        <end position="372"/>
    </location>
</feature>
<feature type="transmembrane region" description="Helical" evidence="10">
    <location>
        <begin position="167"/>
        <end position="189"/>
    </location>
</feature>
<feature type="transmembrane region" description="Helical" evidence="10">
    <location>
        <begin position="21"/>
        <end position="42"/>
    </location>
</feature>
<evidence type="ECO:0000256" key="1">
    <source>
        <dbReference type="ARBA" id="ARBA00004141"/>
    </source>
</evidence>
<sequence length="546" mass="59550">MGLADHHLVKKFYNAEEKSEGSTFMAVFVGLFAAFGGILFGYDTGTISGVLAMPYVLKHFPKDQPGVNGGEGVFSSSEHSLIVSILSAGTFFGALLAPYMNDTIGRRWTLIISCAVIFNIGVILQVAAHDINLLVAGRVIGGFGVGLVSSTVPLYQSETTPKWIRGAVVSCYQFAITIGLLLASCVNKGTHNRDDSGSYRIPLAIQFLWALILSIGMIFLPETPRFFVHKGKSDEAMKSLARLRKLPADHPQLVDELGEIVANYEFEMSQGSSSWADCFSLKNSQLKRIFTGFAIQAFQQLTGINFIFYFGTTFFKNSGIKNEFTIQLVTNIVNVVATIPGIFLVDILGRRSMLIGGAIGMCTSELLIAIIGVATKSDAANKCLIAFTCIFIAFFAATWGCDAWVVIGEIFPLRTRAKSIAISTASNWLWNFAIAYATPYLVDDAPGSARLQSKVFFIWGGCNFLCILFAFLFVYETKGLSLEAVDELYESVPNAWKSAGFIPTEHNYSRKVAGDEVFDERKATITNVEDAKGGILEQRSTASESV</sequence>
<dbReference type="PROSITE" id="PS50850">
    <property type="entry name" value="MFS"/>
    <property type="match status" value="1"/>
</dbReference>
<dbReference type="GO" id="GO:0005351">
    <property type="term" value="F:carbohydrate:proton symporter activity"/>
    <property type="evidence" value="ECO:0007669"/>
    <property type="project" value="TreeGrafter"/>
</dbReference>
<dbReference type="PRINTS" id="PR00171">
    <property type="entry name" value="SUGRTRNSPORT"/>
</dbReference>
<keyword evidence="6 10" id="KW-1133">Transmembrane helix</keyword>
<dbReference type="GO" id="GO:0005886">
    <property type="term" value="C:plasma membrane"/>
    <property type="evidence" value="ECO:0007669"/>
    <property type="project" value="UniProtKB-ARBA"/>
</dbReference>
<evidence type="ECO:0000259" key="11">
    <source>
        <dbReference type="PROSITE" id="PS50850"/>
    </source>
</evidence>
<dbReference type="CDD" id="cd17356">
    <property type="entry name" value="MFS_HXT"/>
    <property type="match status" value="1"/>
</dbReference>
<evidence type="ECO:0000256" key="7">
    <source>
        <dbReference type="ARBA" id="ARBA00023136"/>
    </source>
</evidence>
<comment type="similarity">
    <text evidence="2 9">Belongs to the major facilitator superfamily. Sugar transporter (TC 2.A.1.1) family.</text>
</comment>
<evidence type="ECO:0000256" key="4">
    <source>
        <dbReference type="ARBA" id="ARBA00022597"/>
    </source>
</evidence>
<feature type="transmembrane region" description="Helical" evidence="10">
    <location>
        <begin position="289"/>
        <end position="312"/>
    </location>
</feature>
<organism evidence="12 13">
    <name type="scientific">Wickerhamomyces anomalus (strain ATCC 58044 / CBS 1984 / NCYC 433 / NRRL Y-366-8)</name>
    <name type="common">Yeast</name>
    <name type="synonym">Hansenula anomala</name>
    <dbReference type="NCBI Taxonomy" id="683960"/>
    <lineage>
        <taxon>Eukaryota</taxon>
        <taxon>Fungi</taxon>
        <taxon>Dikarya</taxon>
        <taxon>Ascomycota</taxon>
        <taxon>Saccharomycotina</taxon>
        <taxon>Saccharomycetes</taxon>
        <taxon>Phaffomycetales</taxon>
        <taxon>Wickerhamomycetaceae</taxon>
        <taxon>Wickerhamomyces</taxon>
    </lineage>
</organism>
<dbReference type="InterPro" id="IPR050360">
    <property type="entry name" value="MFS_Sugar_Transporters"/>
</dbReference>
<dbReference type="OrthoDB" id="6612291at2759"/>
<dbReference type="GO" id="GO:0005536">
    <property type="term" value="F:D-glucose binding"/>
    <property type="evidence" value="ECO:0007669"/>
    <property type="project" value="UniProtKB-ARBA"/>
</dbReference>
<name>A0A1E3P9B5_WICAA</name>
<evidence type="ECO:0000256" key="9">
    <source>
        <dbReference type="RuleBase" id="RU003346"/>
    </source>
</evidence>
<dbReference type="EMBL" id="KV454208">
    <property type="protein sequence ID" value="ODQ61981.1"/>
    <property type="molecule type" value="Genomic_DNA"/>
</dbReference>
<dbReference type="InterPro" id="IPR036259">
    <property type="entry name" value="MFS_trans_sf"/>
</dbReference>
<comment type="subcellular location">
    <subcellularLocation>
        <location evidence="1">Membrane</location>
        <topology evidence="1">Multi-pass membrane protein</topology>
    </subcellularLocation>
</comment>
<evidence type="ECO:0000256" key="5">
    <source>
        <dbReference type="ARBA" id="ARBA00022692"/>
    </source>
</evidence>
<evidence type="ECO:0000256" key="6">
    <source>
        <dbReference type="ARBA" id="ARBA00022989"/>
    </source>
</evidence>
<feature type="transmembrane region" description="Helical" evidence="10">
    <location>
        <begin position="456"/>
        <end position="475"/>
    </location>
</feature>
<dbReference type="FunFam" id="1.20.1250.20:FF:000115">
    <property type="entry name" value="High-affinity glucose transporter"/>
    <property type="match status" value="1"/>
</dbReference>
<dbReference type="GO" id="GO:0010255">
    <property type="term" value="P:glucose mediated signaling pathway"/>
    <property type="evidence" value="ECO:0007669"/>
    <property type="project" value="UniProtKB-ARBA"/>
</dbReference>
<keyword evidence="8" id="KW-0325">Glycoprotein</keyword>